<dbReference type="CDD" id="cd14688">
    <property type="entry name" value="bZIP_YAP"/>
    <property type="match status" value="1"/>
</dbReference>
<sequence length="505" mass="57036">MTDSTADNNSANEDERKKKPRQRTERKRIQDRLAQRANRERTKQRIAALEEALSSFQSGEDPSCTASLTRTIANLRSNNHQLRYTLDRIRSLISQVPPIPEGDTTGTNTELRPGEPAPSSLELQSSERKPPRAFIPGVEFTGTVVAGSKRLDFEYPATTSGKLFPPRETVAVAGKTTCAVPEEGVGFEDGNCGEDVLAEGLVVDDEVLGIMAVDTVSDRDATANKLDVDVDLDHFDMDIHTDLLEVFDTTDLGIWTTTAYEPPALFQSPSSTLEVSREIVPDTEKWHVGNSAYFGALDSVKRRVKSTSASTMDFEVAFQAMLWGWQTVGHAAGEHPVWQALREVDQRIFGTWTSVAQRIAMVFVCQTLIQYREDPTPDNLARVPGFLRPRPSQERLAHPVVIDFLIWPSMRDRMIFEHEKYSATGVFSAAYVENFSFFWPYSDKEIFVYDPLHDRHDFSPVFLQHVYDYENWTMKPGFFDKCPEMRYDVPVFQKALSIMQPVASF</sequence>
<dbReference type="VEuPathDB" id="FungiDB:PV08_03105"/>
<feature type="region of interest" description="Disordered" evidence="1">
    <location>
        <begin position="1"/>
        <end position="43"/>
    </location>
</feature>
<dbReference type="HOGENOM" id="CLU_028818_4_0_1"/>
<proteinExistence type="predicted"/>
<protein>
    <recommendedName>
        <fullName evidence="4">BZIP domain-containing protein</fullName>
    </recommendedName>
</protein>
<gene>
    <name evidence="2" type="ORF">PV08_03105</name>
</gene>
<dbReference type="AlphaFoldDB" id="A0A0D1YU78"/>
<dbReference type="PANTHER" id="PTHR37012">
    <property type="entry name" value="B-ZIP TRANSCRIPTION FACTOR (EUROFUNG)-RELATED"/>
    <property type="match status" value="1"/>
</dbReference>
<feature type="compositionally biased region" description="Basic and acidic residues" evidence="1">
    <location>
        <begin position="27"/>
        <end position="43"/>
    </location>
</feature>
<evidence type="ECO:0008006" key="4">
    <source>
        <dbReference type="Google" id="ProtNLM"/>
    </source>
</evidence>
<feature type="region of interest" description="Disordered" evidence="1">
    <location>
        <begin position="95"/>
        <end position="132"/>
    </location>
</feature>
<dbReference type="EMBL" id="KN847493">
    <property type="protein sequence ID" value="KIW18816.1"/>
    <property type="molecule type" value="Genomic_DNA"/>
</dbReference>
<keyword evidence="3" id="KW-1185">Reference proteome</keyword>
<dbReference type="GeneID" id="27330188"/>
<dbReference type="SUPFAM" id="SSF57959">
    <property type="entry name" value="Leucine zipper domain"/>
    <property type="match status" value="1"/>
</dbReference>
<name>A0A0D1YU78_9EURO</name>
<dbReference type="InterPro" id="IPR046347">
    <property type="entry name" value="bZIP_sf"/>
</dbReference>
<accession>A0A0D1YU78</accession>
<dbReference type="InterPro" id="IPR021833">
    <property type="entry name" value="DUF3425"/>
</dbReference>
<dbReference type="Gene3D" id="1.20.5.170">
    <property type="match status" value="1"/>
</dbReference>
<dbReference type="Proteomes" id="UP000053328">
    <property type="component" value="Unassembled WGS sequence"/>
</dbReference>
<feature type="compositionally biased region" description="Polar residues" evidence="1">
    <location>
        <begin position="1"/>
        <end position="11"/>
    </location>
</feature>
<dbReference type="RefSeq" id="XP_016239032.1">
    <property type="nucleotide sequence ID" value="XM_016377462.1"/>
</dbReference>
<evidence type="ECO:0000256" key="1">
    <source>
        <dbReference type="SAM" id="MobiDB-lite"/>
    </source>
</evidence>
<dbReference type="Pfam" id="PF11905">
    <property type="entry name" value="DUF3425"/>
    <property type="match status" value="1"/>
</dbReference>
<evidence type="ECO:0000313" key="3">
    <source>
        <dbReference type="Proteomes" id="UP000053328"/>
    </source>
</evidence>
<reference evidence="2 3" key="1">
    <citation type="submission" date="2015-01" db="EMBL/GenBank/DDBJ databases">
        <title>The Genome Sequence of Exophiala spinifera CBS89968.</title>
        <authorList>
            <consortium name="The Broad Institute Genomics Platform"/>
            <person name="Cuomo C."/>
            <person name="de Hoog S."/>
            <person name="Gorbushina A."/>
            <person name="Stielow B."/>
            <person name="Teixiera M."/>
            <person name="Abouelleil A."/>
            <person name="Chapman S.B."/>
            <person name="Priest M."/>
            <person name="Young S.K."/>
            <person name="Wortman J."/>
            <person name="Nusbaum C."/>
            <person name="Birren B."/>
        </authorList>
    </citation>
    <scope>NUCLEOTIDE SEQUENCE [LARGE SCALE GENOMIC DNA]</scope>
    <source>
        <strain evidence="2 3">CBS 89968</strain>
    </source>
</reference>
<dbReference type="GO" id="GO:0003700">
    <property type="term" value="F:DNA-binding transcription factor activity"/>
    <property type="evidence" value="ECO:0007669"/>
    <property type="project" value="InterPro"/>
</dbReference>
<evidence type="ECO:0000313" key="2">
    <source>
        <dbReference type="EMBL" id="KIW18816.1"/>
    </source>
</evidence>
<organism evidence="2 3">
    <name type="scientific">Exophiala spinifera</name>
    <dbReference type="NCBI Taxonomy" id="91928"/>
    <lineage>
        <taxon>Eukaryota</taxon>
        <taxon>Fungi</taxon>
        <taxon>Dikarya</taxon>
        <taxon>Ascomycota</taxon>
        <taxon>Pezizomycotina</taxon>
        <taxon>Eurotiomycetes</taxon>
        <taxon>Chaetothyriomycetidae</taxon>
        <taxon>Chaetothyriales</taxon>
        <taxon>Herpotrichiellaceae</taxon>
        <taxon>Exophiala</taxon>
    </lineage>
</organism>
<dbReference type="OrthoDB" id="5086080at2759"/>